<dbReference type="NCBIfam" id="NF001809">
    <property type="entry name" value="PRK00528.1"/>
    <property type="match status" value="1"/>
</dbReference>
<feature type="region of interest" description="Disordered" evidence="3">
    <location>
        <begin position="74"/>
        <end position="96"/>
    </location>
</feature>
<dbReference type="PROSITE" id="PS01143">
    <property type="entry name" value="RIBOSOMAL_L31"/>
    <property type="match status" value="1"/>
</dbReference>
<dbReference type="InterPro" id="IPR042105">
    <property type="entry name" value="Ribosomal_bL31_sf"/>
</dbReference>
<dbReference type="GO" id="GO:1990904">
    <property type="term" value="C:ribonucleoprotein complex"/>
    <property type="evidence" value="ECO:0007669"/>
    <property type="project" value="UniProtKB-KW"/>
</dbReference>
<reference evidence="4" key="1">
    <citation type="submission" date="2018-05" db="EMBL/GenBank/DDBJ databases">
        <authorList>
            <person name="Lanie J.A."/>
            <person name="Ng W.-L."/>
            <person name="Kazmierczak K.M."/>
            <person name="Andrzejewski T.M."/>
            <person name="Davidsen T.M."/>
            <person name="Wayne K.J."/>
            <person name="Tettelin H."/>
            <person name="Glass J.I."/>
            <person name="Rusch D."/>
            <person name="Podicherti R."/>
            <person name="Tsui H.-C.T."/>
            <person name="Winkler M.E."/>
        </authorList>
    </citation>
    <scope>NUCLEOTIDE SEQUENCE</scope>
</reference>
<dbReference type="PANTHER" id="PTHR33280:SF6">
    <property type="entry name" value="LARGE RIBOSOMAL SUBUNIT PROTEIN BL31A"/>
    <property type="match status" value="1"/>
</dbReference>
<accession>A0A381RTU0</accession>
<dbReference type="EMBL" id="UINC01002312">
    <property type="protein sequence ID" value="SUZ95295.1"/>
    <property type="molecule type" value="Genomic_DNA"/>
</dbReference>
<evidence type="ECO:0000256" key="1">
    <source>
        <dbReference type="ARBA" id="ARBA00022980"/>
    </source>
</evidence>
<evidence type="ECO:0008006" key="5">
    <source>
        <dbReference type="Google" id="ProtNLM"/>
    </source>
</evidence>
<sequence>MKKDTHPNYHNIKVEMTDGTVFETRSTWGQEGETLKLDIDPISHPAWIGGGHKLVDRDGRVGRFNKKFEGFLGETKKPVQKNEDGSKNILDEPKEE</sequence>
<protein>
    <recommendedName>
        <fullName evidence="5">50S ribosomal protein L31</fullName>
    </recommendedName>
</protein>
<dbReference type="InterPro" id="IPR002150">
    <property type="entry name" value="Ribosomal_bL31"/>
</dbReference>
<evidence type="ECO:0000256" key="2">
    <source>
        <dbReference type="ARBA" id="ARBA00023274"/>
    </source>
</evidence>
<dbReference type="PRINTS" id="PR01249">
    <property type="entry name" value="RIBOSOMALL31"/>
</dbReference>
<dbReference type="GO" id="GO:0005840">
    <property type="term" value="C:ribosome"/>
    <property type="evidence" value="ECO:0007669"/>
    <property type="project" value="UniProtKB-KW"/>
</dbReference>
<dbReference type="InterPro" id="IPR034704">
    <property type="entry name" value="Ribosomal_bL28/bL31-like_sf"/>
</dbReference>
<dbReference type="Pfam" id="PF01197">
    <property type="entry name" value="Ribosomal_L31"/>
    <property type="match status" value="1"/>
</dbReference>
<evidence type="ECO:0000313" key="4">
    <source>
        <dbReference type="EMBL" id="SUZ95295.1"/>
    </source>
</evidence>
<keyword evidence="1" id="KW-0689">Ribosomal protein</keyword>
<dbReference type="SUPFAM" id="SSF143800">
    <property type="entry name" value="L28p-like"/>
    <property type="match status" value="1"/>
</dbReference>
<organism evidence="4">
    <name type="scientific">marine metagenome</name>
    <dbReference type="NCBI Taxonomy" id="408172"/>
    <lineage>
        <taxon>unclassified sequences</taxon>
        <taxon>metagenomes</taxon>
        <taxon>ecological metagenomes</taxon>
    </lineage>
</organism>
<evidence type="ECO:0000256" key="3">
    <source>
        <dbReference type="SAM" id="MobiDB-lite"/>
    </source>
</evidence>
<dbReference type="GO" id="GO:0006412">
    <property type="term" value="P:translation"/>
    <property type="evidence" value="ECO:0007669"/>
    <property type="project" value="InterPro"/>
</dbReference>
<dbReference type="PANTHER" id="PTHR33280">
    <property type="entry name" value="50S RIBOSOMAL PROTEIN L31, CHLOROPLASTIC"/>
    <property type="match status" value="1"/>
</dbReference>
<dbReference type="AlphaFoldDB" id="A0A381RTU0"/>
<keyword evidence="2" id="KW-0687">Ribonucleoprotein</keyword>
<dbReference type="Gene3D" id="4.10.830.30">
    <property type="entry name" value="Ribosomal protein L31"/>
    <property type="match status" value="1"/>
</dbReference>
<dbReference type="GO" id="GO:0003735">
    <property type="term" value="F:structural constituent of ribosome"/>
    <property type="evidence" value="ECO:0007669"/>
    <property type="project" value="InterPro"/>
</dbReference>
<dbReference type="NCBIfam" id="TIGR00105">
    <property type="entry name" value="L31"/>
    <property type="match status" value="1"/>
</dbReference>
<name>A0A381RTU0_9ZZZZ</name>
<proteinExistence type="predicted"/>
<gene>
    <name evidence="4" type="ORF">METZ01_LOCUS48149</name>
</gene>